<evidence type="ECO:0000313" key="1">
    <source>
        <dbReference type="EMBL" id="BCZ46992.1"/>
    </source>
</evidence>
<gene>
    <name evidence="1" type="ORF">psyc5s11_30590</name>
</gene>
<name>A0ABM7TD04_9CLOT</name>
<sequence length="39" mass="4498">MKIAIYSRKSKLTGKGDSIVNQIQLCKDYIENLNKNKEI</sequence>
<accession>A0ABM7TD04</accession>
<keyword evidence="2" id="KW-1185">Reference proteome</keyword>
<proteinExistence type="predicted"/>
<dbReference type="EMBL" id="AP024849">
    <property type="protein sequence ID" value="BCZ46992.1"/>
    <property type="molecule type" value="Genomic_DNA"/>
</dbReference>
<evidence type="ECO:0008006" key="3">
    <source>
        <dbReference type="Google" id="ProtNLM"/>
    </source>
</evidence>
<dbReference type="Proteomes" id="UP000824633">
    <property type="component" value="Chromosome"/>
</dbReference>
<protein>
    <recommendedName>
        <fullName evidence="3">Resolvase/invertase-type recombinase catalytic domain-containing protein</fullName>
    </recommendedName>
</protein>
<reference evidence="2" key="1">
    <citation type="submission" date="2021-07" db="EMBL/GenBank/DDBJ databases">
        <title>Complete genome sequencing of a Clostridium isolate.</title>
        <authorList>
            <person name="Ueki A."/>
            <person name="Tonouchi A."/>
        </authorList>
    </citation>
    <scope>NUCLEOTIDE SEQUENCE [LARGE SCALE GENOMIC DNA]</scope>
    <source>
        <strain evidence="2">C5S11</strain>
    </source>
</reference>
<organism evidence="1 2">
    <name type="scientific">Clostridium gelidum</name>
    <dbReference type="NCBI Taxonomy" id="704125"/>
    <lineage>
        <taxon>Bacteria</taxon>
        <taxon>Bacillati</taxon>
        <taxon>Bacillota</taxon>
        <taxon>Clostridia</taxon>
        <taxon>Eubacteriales</taxon>
        <taxon>Clostridiaceae</taxon>
        <taxon>Clostridium</taxon>
    </lineage>
</organism>
<evidence type="ECO:0000313" key="2">
    <source>
        <dbReference type="Proteomes" id="UP000824633"/>
    </source>
</evidence>